<name>A0A833U718_JUGRE</name>
<dbReference type="PANTHER" id="PTHR42648">
    <property type="entry name" value="TRANSPOSASE, PUTATIVE-RELATED"/>
    <property type="match status" value="1"/>
</dbReference>
<dbReference type="Proteomes" id="UP000619265">
    <property type="component" value="Unassembled WGS sequence"/>
</dbReference>
<dbReference type="Gramene" id="Jr12_04200_p1">
    <property type="protein sequence ID" value="cds.Jr12_04200_p1"/>
    <property type="gene ID" value="Jr12_04200"/>
</dbReference>
<comment type="caution">
    <text evidence="2">The sequence shown here is derived from an EMBL/GenBank/DDBJ whole genome shotgun (WGS) entry which is preliminary data.</text>
</comment>
<feature type="non-terminal residue" evidence="2">
    <location>
        <position position="128"/>
    </location>
</feature>
<accession>A0A833U718</accession>
<dbReference type="EMBL" id="LIHL02000012">
    <property type="protein sequence ID" value="KAF5451638.1"/>
    <property type="molecule type" value="Genomic_DNA"/>
</dbReference>
<evidence type="ECO:0000259" key="1">
    <source>
        <dbReference type="Pfam" id="PF13976"/>
    </source>
</evidence>
<gene>
    <name evidence="2" type="ORF">F2P56_026728</name>
</gene>
<dbReference type="AlphaFoldDB" id="A0A833U718"/>
<evidence type="ECO:0000313" key="3">
    <source>
        <dbReference type="Proteomes" id="UP000619265"/>
    </source>
</evidence>
<dbReference type="Pfam" id="PF13976">
    <property type="entry name" value="gag_pre-integrs"/>
    <property type="match status" value="1"/>
</dbReference>
<protein>
    <recommendedName>
        <fullName evidence="1">GAG-pre-integrase domain-containing protein</fullName>
    </recommendedName>
</protein>
<reference evidence="2" key="1">
    <citation type="submission" date="2015-10" db="EMBL/GenBank/DDBJ databases">
        <authorList>
            <person name="Martinez-Garcia P.J."/>
            <person name="Crepeau M.W."/>
            <person name="Puiu D."/>
            <person name="Gonzalez-Ibeas D."/>
            <person name="Whalen J."/>
            <person name="Stevens K."/>
            <person name="Paul R."/>
            <person name="Butterfield T."/>
            <person name="Britton M."/>
            <person name="Reagan R."/>
            <person name="Chakraborty S."/>
            <person name="Walawage S.L."/>
            <person name="Vasquez-Gross H.A."/>
            <person name="Cardeno C."/>
            <person name="Famula R."/>
            <person name="Pratt K."/>
            <person name="Kuruganti S."/>
            <person name="Aradhya M.K."/>
            <person name="Leslie C.A."/>
            <person name="Dandekar A.M."/>
            <person name="Salzberg S.L."/>
            <person name="Wegrzyn J.L."/>
            <person name="Langley C.H."/>
            <person name="Neale D.B."/>
        </authorList>
    </citation>
    <scope>NUCLEOTIDE SEQUENCE</scope>
    <source>
        <tissue evidence="2">Leaves</tissue>
    </source>
</reference>
<sequence length="128" mass="14330">MVQDYSGNVLHKGHSKDGLYCVSPPLQQVVSSAFVGIRVSITDWHRRLGHASFRAVNHVLNSNKISVEVNKRHSVCPDCEMAKSHNLPFANSVNHATRPLELIFSDVWGPSAVTSTYNSRYYVCFLDD</sequence>
<reference evidence="2" key="2">
    <citation type="submission" date="2020-03" db="EMBL/GenBank/DDBJ databases">
        <title>Walnut 2.0.</title>
        <authorList>
            <person name="Marrano A."/>
            <person name="Britton M."/>
            <person name="Zimin A.V."/>
            <person name="Zaini P.A."/>
            <person name="Workman R."/>
            <person name="Puiu D."/>
            <person name="Bianco L."/>
            <person name="Allen B.J."/>
            <person name="Troggio M."/>
            <person name="Leslie C.A."/>
            <person name="Timp W."/>
            <person name="Dendekar A."/>
            <person name="Salzberg S.L."/>
            <person name="Neale D.B."/>
        </authorList>
    </citation>
    <scope>NUCLEOTIDE SEQUENCE</scope>
    <source>
        <tissue evidence="2">Leaves</tissue>
    </source>
</reference>
<dbReference type="InterPro" id="IPR025724">
    <property type="entry name" value="GAG-pre-integrase_dom"/>
</dbReference>
<dbReference type="InterPro" id="IPR039537">
    <property type="entry name" value="Retrotran_Ty1/copia-like"/>
</dbReference>
<proteinExistence type="predicted"/>
<feature type="domain" description="GAG-pre-integrase" evidence="1">
    <location>
        <begin position="18"/>
        <end position="84"/>
    </location>
</feature>
<organism evidence="2 3">
    <name type="scientific">Juglans regia</name>
    <name type="common">English walnut</name>
    <dbReference type="NCBI Taxonomy" id="51240"/>
    <lineage>
        <taxon>Eukaryota</taxon>
        <taxon>Viridiplantae</taxon>
        <taxon>Streptophyta</taxon>
        <taxon>Embryophyta</taxon>
        <taxon>Tracheophyta</taxon>
        <taxon>Spermatophyta</taxon>
        <taxon>Magnoliopsida</taxon>
        <taxon>eudicotyledons</taxon>
        <taxon>Gunneridae</taxon>
        <taxon>Pentapetalae</taxon>
        <taxon>rosids</taxon>
        <taxon>fabids</taxon>
        <taxon>Fagales</taxon>
        <taxon>Juglandaceae</taxon>
        <taxon>Juglans</taxon>
    </lineage>
</organism>
<dbReference type="PANTHER" id="PTHR42648:SF26">
    <property type="entry name" value="INTEGRASE CATALYTIC DOMAIN-CONTAINING PROTEIN"/>
    <property type="match status" value="1"/>
</dbReference>
<evidence type="ECO:0000313" key="2">
    <source>
        <dbReference type="EMBL" id="KAF5451638.1"/>
    </source>
</evidence>